<evidence type="ECO:0000313" key="3">
    <source>
        <dbReference type="EMBL" id="ATW33736.1"/>
    </source>
</evidence>
<gene>
    <name evidence="3" type="ORF">BJP43_04995</name>
</gene>
<name>A0A2D3TD44_9ENTR</name>
<dbReference type="Pfam" id="PF02510">
    <property type="entry name" value="SPAN"/>
    <property type="match status" value="1"/>
</dbReference>
<sequence length="431" mass="48321">MQEKIDIGFLQNNLQQEMPENEIKALPVPKQDKDLQLDSFLSEKLKTLLKKGLEGQCSDQSKEVNHTSQKSSEINDEFDDMSTEEYDTSEKEDDTLPKEANMVIQVYKPMSSHELEQIRKPQAESKASDDIQAGSLESNCLRKKHLMAASYAEKQSPTNLIKGGKVGPISPQHSAEKQSPTSLIKGGKVAPISPQHSAEKQSPTSLIKGGKVAPISPQHSAEKQSPTNLIKGGKVAPISPETKNQKGLKKSDTLNTEPVLHPYHHHKDKVKDDVLPEDKTSDFLSFKVGEKKEIREKMESTPTGMHLHQTFKEQQPLVGKNTPELASKKQELPFVQDITNLKEADTGNNYHFKSWKGAGEKSVNIVMPPKINDEPRQFLLTPSSPAVGQHLKDHWEEANHGRWVLLDDQNEQPKDHQHQAKQEEQMDEEST</sequence>
<feature type="compositionally biased region" description="Acidic residues" evidence="1">
    <location>
        <begin position="74"/>
        <end position="93"/>
    </location>
</feature>
<organism evidence="3 4">
    <name type="scientific">Candidatus Williamhamiltonella defendens</name>
    <dbReference type="NCBI Taxonomy" id="138072"/>
    <lineage>
        <taxon>Bacteria</taxon>
        <taxon>Pseudomonadati</taxon>
        <taxon>Pseudomonadota</taxon>
        <taxon>Gammaproteobacteria</taxon>
        <taxon>Enterobacterales</taxon>
        <taxon>Enterobacteriaceae</taxon>
        <taxon>aphid secondary symbionts</taxon>
        <taxon>Candidatus Williamhamiltonella</taxon>
    </lineage>
</organism>
<dbReference type="RefSeq" id="WP_100096459.1">
    <property type="nucleotide sequence ID" value="NZ_CP017613.1"/>
</dbReference>
<feature type="compositionally biased region" description="Polar residues" evidence="1">
    <location>
        <begin position="194"/>
        <end position="205"/>
    </location>
</feature>
<dbReference type="Proteomes" id="UP000229055">
    <property type="component" value="Chromosome"/>
</dbReference>
<feature type="region of interest" description="Disordered" evidence="1">
    <location>
        <begin position="55"/>
        <end position="131"/>
    </location>
</feature>
<feature type="compositionally biased region" description="Basic and acidic residues" evidence="1">
    <location>
        <begin position="111"/>
        <end position="129"/>
    </location>
</feature>
<feature type="compositionally biased region" description="Polar residues" evidence="1">
    <location>
        <begin position="217"/>
        <end position="228"/>
    </location>
</feature>
<evidence type="ECO:0000259" key="2">
    <source>
        <dbReference type="Pfam" id="PF02510"/>
    </source>
</evidence>
<feature type="domain" description="Surface presentation of antigen" evidence="2">
    <location>
        <begin position="343"/>
        <end position="429"/>
    </location>
</feature>
<feature type="region of interest" description="Disordered" evidence="1">
    <location>
        <begin position="158"/>
        <end position="259"/>
    </location>
</feature>
<accession>A0A2D3TD44</accession>
<evidence type="ECO:0000313" key="4">
    <source>
        <dbReference type="Proteomes" id="UP000229055"/>
    </source>
</evidence>
<dbReference type="InterPro" id="IPR056746">
    <property type="entry name" value="SPAN_dom"/>
</dbReference>
<evidence type="ECO:0000256" key="1">
    <source>
        <dbReference type="SAM" id="MobiDB-lite"/>
    </source>
</evidence>
<dbReference type="EMBL" id="CP017613">
    <property type="protein sequence ID" value="ATW33736.1"/>
    <property type="molecule type" value="Genomic_DNA"/>
</dbReference>
<feature type="compositionally biased region" description="Polar residues" evidence="1">
    <location>
        <begin position="171"/>
        <end position="182"/>
    </location>
</feature>
<proteinExistence type="predicted"/>
<protein>
    <recommendedName>
        <fullName evidence="2">Surface presentation of antigen domain-containing protein</fullName>
    </recommendedName>
</protein>
<feature type="region of interest" description="Disordered" evidence="1">
    <location>
        <begin position="404"/>
        <end position="431"/>
    </location>
</feature>
<reference evidence="4" key="2">
    <citation type="submission" date="2017-11" db="EMBL/GenBank/DDBJ databases">
        <title>PacBio sequencing of new strain of the secondary endosymbiont Candidatus Hamiltonella defensa.</title>
        <authorList>
            <person name="Strand M.R."/>
            <person name="Oliver K."/>
        </authorList>
    </citation>
    <scope>NUCLEOTIDE SEQUENCE [LARGE SCALE GENOMIC DNA]</scope>
    <source>
        <strain evidence="4">ZA17</strain>
    </source>
</reference>
<dbReference type="AlphaFoldDB" id="A0A2D3TD44"/>
<reference evidence="4" key="1">
    <citation type="submission" date="2016-10" db="EMBL/GenBank/DDBJ databases">
        <authorList>
            <person name="Chevignon G."/>
        </authorList>
    </citation>
    <scope>NUCLEOTIDE SEQUENCE [LARGE SCALE GENOMIC DNA]</scope>
    <source>
        <strain evidence="4">ZA17</strain>
    </source>
</reference>
<feature type="compositionally biased region" description="Basic and acidic residues" evidence="1">
    <location>
        <begin position="411"/>
        <end position="424"/>
    </location>
</feature>